<keyword evidence="2" id="KW-1185">Reference proteome</keyword>
<evidence type="ECO:0000313" key="2">
    <source>
        <dbReference type="Proteomes" id="UP000005055"/>
    </source>
</evidence>
<dbReference type="AlphaFoldDB" id="F9QE58"/>
<comment type="caution">
    <text evidence="1">The sequence shown here is derived from an EMBL/GenBank/DDBJ whole genome shotgun (WGS) entry which is preliminary data.</text>
</comment>
<accession>F9QE58</accession>
<protein>
    <submittedName>
        <fullName evidence="1">Uncharacterized protein</fullName>
    </submittedName>
</protein>
<gene>
    <name evidence="1" type="ORF">GIG_03432</name>
</gene>
<proteinExistence type="predicted"/>
<sequence>MQVLSDFIVSDDIKKIESDINQGYNVKVNSVAGSGKTTTVLFWQIFLKLRKFYY</sequence>
<dbReference type="RefSeq" id="WP_006886779.1">
    <property type="nucleotide sequence ID" value="NZ_AFVJ01000033.1"/>
</dbReference>
<dbReference type="EMBL" id="AFVJ01000033">
    <property type="protein sequence ID" value="EGS28971.1"/>
    <property type="molecule type" value="Genomic_DNA"/>
</dbReference>
<organism evidence="1 2">
    <name type="scientific">Mycoplasmopsis anatis 1340</name>
    <dbReference type="NCBI Taxonomy" id="1034808"/>
    <lineage>
        <taxon>Bacteria</taxon>
        <taxon>Bacillati</taxon>
        <taxon>Mycoplasmatota</taxon>
        <taxon>Mycoplasmoidales</taxon>
        <taxon>Metamycoplasmataceae</taxon>
        <taxon>Mycoplasmopsis</taxon>
    </lineage>
</organism>
<dbReference type="GeneID" id="65654205"/>
<reference evidence="1 2" key="1">
    <citation type="journal article" date="2011" name="J. Bacteriol.">
        <title>Genome Sequence of Duck Pathogen Mycoplasma anatis Strain 1340.</title>
        <authorList>
            <person name="Guo Z."/>
            <person name="Chen P."/>
            <person name="Ren P."/>
            <person name="Kuang S."/>
            <person name="Zhou Z."/>
            <person name="Li Z."/>
            <person name="Liu M."/>
            <person name="Shi D."/>
            <person name="Xiao Y."/>
            <person name="Wang X."/>
            <person name="Zhou R."/>
            <person name="Jin H."/>
            <person name="Bi D."/>
        </authorList>
    </citation>
    <scope>NUCLEOTIDE SEQUENCE [LARGE SCALE GENOMIC DNA]</scope>
    <source>
        <strain evidence="1 2">1340</strain>
    </source>
</reference>
<dbReference type="STRING" id="1034808.GIG_03432"/>
<dbReference type="Proteomes" id="UP000005055">
    <property type="component" value="Unassembled WGS sequence"/>
</dbReference>
<name>F9QE58_9BACT</name>
<evidence type="ECO:0000313" key="1">
    <source>
        <dbReference type="EMBL" id="EGS28971.1"/>
    </source>
</evidence>